<accession>A0A9K3J9U6</accession>
<proteinExistence type="predicted"/>
<sequence>MQKNLLTKHTPKIQTTNTLISYLSNFYYVRTTALQCKLFRHISQTIKLLVEC</sequence>
<name>A0A9K3J9U6_HELAN</name>
<keyword evidence="2" id="KW-1185">Reference proteome</keyword>
<evidence type="ECO:0000313" key="2">
    <source>
        <dbReference type="Proteomes" id="UP000215914"/>
    </source>
</evidence>
<dbReference type="AlphaFoldDB" id="A0A9K3J9U6"/>
<comment type="caution">
    <text evidence="1">The sequence shown here is derived from an EMBL/GenBank/DDBJ whole genome shotgun (WGS) entry which is preliminary data.</text>
</comment>
<protein>
    <submittedName>
        <fullName evidence="1">Uncharacterized protein</fullName>
    </submittedName>
</protein>
<dbReference type="EMBL" id="MNCJ02000319">
    <property type="protein sequence ID" value="KAF5811212.1"/>
    <property type="molecule type" value="Genomic_DNA"/>
</dbReference>
<evidence type="ECO:0000313" key="1">
    <source>
        <dbReference type="EMBL" id="KAF5811212.1"/>
    </source>
</evidence>
<organism evidence="1 2">
    <name type="scientific">Helianthus annuus</name>
    <name type="common">Common sunflower</name>
    <dbReference type="NCBI Taxonomy" id="4232"/>
    <lineage>
        <taxon>Eukaryota</taxon>
        <taxon>Viridiplantae</taxon>
        <taxon>Streptophyta</taxon>
        <taxon>Embryophyta</taxon>
        <taxon>Tracheophyta</taxon>
        <taxon>Spermatophyta</taxon>
        <taxon>Magnoliopsida</taxon>
        <taxon>eudicotyledons</taxon>
        <taxon>Gunneridae</taxon>
        <taxon>Pentapetalae</taxon>
        <taxon>asterids</taxon>
        <taxon>campanulids</taxon>
        <taxon>Asterales</taxon>
        <taxon>Asteraceae</taxon>
        <taxon>Asteroideae</taxon>
        <taxon>Heliantheae alliance</taxon>
        <taxon>Heliantheae</taxon>
        <taxon>Helianthus</taxon>
    </lineage>
</organism>
<reference evidence="1" key="2">
    <citation type="submission" date="2020-06" db="EMBL/GenBank/DDBJ databases">
        <title>Helianthus annuus Genome sequencing and assembly Release 2.</title>
        <authorList>
            <person name="Gouzy J."/>
            <person name="Langlade N."/>
            <person name="Munos S."/>
        </authorList>
    </citation>
    <scope>NUCLEOTIDE SEQUENCE</scope>
    <source>
        <tissue evidence="1">Leaves</tissue>
    </source>
</reference>
<dbReference type="Gramene" id="mRNA:HanXRQr2_Chr04g0178851">
    <property type="protein sequence ID" value="CDS:HanXRQr2_Chr04g0178851.1"/>
    <property type="gene ID" value="HanXRQr2_Chr04g0178851"/>
</dbReference>
<reference evidence="1" key="1">
    <citation type="journal article" date="2017" name="Nature">
        <title>The sunflower genome provides insights into oil metabolism, flowering and Asterid evolution.</title>
        <authorList>
            <person name="Badouin H."/>
            <person name="Gouzy J."/>
            <person name="Grassa C.J."/>
            <person name="Murat F."/>
            <person name="Staton S.E."/>
            <person name="Cottret L."/>
            <person name="Lelandais-Briere C."/>
            <person name="Owens G.L."/>
            <person name="Carrere S."/>
            <person name="Mayjonade B."/>
            <person name="Legrand L."/>
            <person name="Gill N."/>
            <person name="Kane N.C."/>
            <person name="Bowers J.E."/>
            <person name="Hubner S."/>
            <person name="Bellec A."/>
            <person name="Berard A."/>
            <person name="Berges H."/>
            <person name="Blanchet N."/>
            <person name="Boniface M.C."/>
            <person name="Brunel D."/>
            <person name="Catrice O."/>
            <person name="Chaidir N."/>
            <person name="Claudel C."/>
            <person name="Donnadieu C."/>
            <person name="Faraut T."/>
            <person name="Fievet G."/>
            <person name="Helmstetter N."/>
            <person name="King M."/>
            <person name="Knapp S.J."/>
            <person name="Lai Z."/>
            <person name="Le Paslier M.C."/>
            <person name="Lippi Y."/>
            <person name="Lorenzon L."/>
            <person name="Mandel J.R."/>
            <person name="Marage G."/>
            <person name="Marchand G."/>
            <person name="Marquand E."/>
            <person name="Bret-Mestries E."/>
            <person name="Morien E."/>
            <person name="Nambeesan S."/>
            <person name="Nguyen T."/>
            <person name="Pegot-Espagnet P."/>
            <person name="Pouilly N."/>
            <person name="Raftis F."/>
            <person name="Sallet E."/>
            <person name="Schiex T."/>
            <person name="Thomas J."/>
            <person name="Vandecasteele C."/>
            <person name="Vares D."/>
            <person name="Vear F."/>
            <person name="Vautrin S."/>
            <person name="Crespi M."/>
            <person name="Mangin B."/>
            <person name="Burke J.M."/>
            <person name="Salse J."/>
            <person name="Munos S."/>
            <person name="Vincourt P."/>
            <person name="Rieseberg L.H."/>
            <person name="Langlade N.B."/>
        </authorList>
    </citation>
    <scope>NUCLEOTIDE SEQUENCE</scope>
    <source>
        <tissue evidence="1">Leaves</tissue>
    </source>
</reference>
<gene>
    <name evidence="1" type="ORF">HanXRQr2_Chr04g0178851</name>
</gene>
<dbReference type="Proteomes" id="UP000215914">
    <property type="component" value="Unassembled WGS sequence"/>
</dbReference>